<sequence>AMEFICALLQRVHDDPDTPLGTAVSETYGTTLMQYHGFFVSTAFTVRRPAVSYECLAALDWGGGGDSALAGPGSMEVAGGG</sequence>
<dbReference type="SUPFAM" id="SSF110004">
    <property type="entry name" value="Glycolipid transfer protein, GLTP"/>
    <property type="match status" value="1"/>
</dbReference>
<keyword evidence="3" id="KW-1185">Reference proteome</keyword>
<dbReference type="GO" id="GO:0005737">
    <property type="term" value="C:cytoplasm"/>
    <property type="evidence" value="ECO:0007669"/>
    <property type="project" value="InterPro"/>
</dbReference>
<dbReference type="InterPro" id="IPR036497">
    <property type="entry name" value="GLTP_sf"/>
</dbReference>
<feature type="non-terminal residue" evidence="2">
    <location>
        <position position="1"/>
    </location>
</feature>
<dbReference type="InterPro" id="IPR014830">
    <property type="entry name" value="Glycolipid_transfer_prot_dom"/>
</dbReference>
<accession>A0A2J7ZFS5</accession>
<proteinExistence type="predicted"/>
<evidence type="ECO:0000259" key="1">
    <source>
        <dbReference type="Pfam" id="PF08718"/>
    </source>
</evidence>
<comment type="caution">
    <text evidence="2">The sequence shown here is derived from an EMBL/GenBank/DDBJ whole genome shotgun (WGS) entry which is preliminary data.</text>
</comment>
<gene>
    <name evidence="2" type="ORF">TSOC_015112</name>
</gene>
<dbReference type="GO" id="GO:0120013">
    <property type="term" value="F:lipid transfer activity"/>
    <property type="evidence" value="ECO:0007669"/>
    <property type="project" value="InterPro"/>
</dbReference>
<feature type="domain" description="Glycolipid transfer protein" evidence="1">
    <location>
        <begin position="1"/>
        <end position="50"/>
    </location>
</feature>
<name>A0A2J7ZFS5_9CHLO</name>
<protein>
    <recommendedName>
        <fullName evidence="1">Glycolipid transfer protein domain-containing protein</fullName>
    </recommendedName>
</protein>
<dbReference type="OrthoDB" id="205255at2759"/>
<dbReference type="Proteomes" id="UP000236333">
    <property type="component" value="Unassembled WGS sequence"/>
</dbReference>
<dbReference type="Pfam" id="PF08718">
    <property type="entry name" value="GLTP"/>
    <property type="match status" value="1"/>
</dbReference>
<reference evidence="2 3" key="1">
    <citation type="journal article" date="2017" name="Mol. Biol. Evol.">
        <title>The 4-celled Tetrabaena socialis nuclear genome reveals the essential components for genetic control of cell number at the origin of multicellularity in the volvocine lineage.</title>
        <authorList>
            <person name="Featherston J."/>
            <person name="Arakaki Y."/>
            <person name="Hanschen E.R."/>
            <person name="Ferris P.J."/>
            <person name="Michod R.E."/>
            <person name="Olson B.J.S.C."/>
            <person name="Nozaki H."/>
            <person name="Durand P.M."/>
        </authorList>
    </citation>
    <scope>NUCLEOTIDE SEQUENCE [LARGE SCALE GENOMIC DNA]</scope>
    <source>
        <strain evidence="2 3">NIES-571</strain>
    </source>
</reference>
<dbReference type="Gene3D" id="1.10.3520.10">
    <property type="entry name" value="Glycolipid transfer protein"/>
    <property type="match status" value="1"/>
</dbReference>
<dbReference type="EMBL" id="PGGS01004047">
    <property type="protein sequence ID" value="PNG99116.1"/>
    <property type="molecule type" value="Genomic_DNA"/>
</dbReference>
<dbReference type="AlphaFoldDB" id="A0A2J7ZFS5"/>
<organism evidence="2 3">
    <name type="scientific">Tetrabaena socialis</name>
    <dbReference type="NCBI Taxonomy" id="47790"/>
    <lineage>
        <taxon>Eukaryota</taxon>
        <taxon>Viridiplantae</taxon>
        <taxon>Chlorophyta</taxon>
        <taxon>core chlorophytes</taxon>
        <taxon>Chlorophyceae</taxon>
        <taxon>CS clade</taxon>
        <taxon>Chlamydomonadales</taxon>
        <taxon>Tetrabaenaceae</taxon>
        <taxon>Tetrabaena</taxon>
    </lineage>
</organism>
<evidence type="ECO:0000313" key="3">
    <source>
        <dbReference type="Proteomes" id="UP000236333"/>
    </source>
</evidence>
<evidence type="ECO:0000313" key="2">
    <source>
        <dbReference type="EMBL" id="PNG99116.1"/>
    </source>
</evidence>